<evidence type="ECO:0000256" key="11">
    <source>
        <dbReference type="ARBA" id="ARBA00022989"/>
    </source>
</evidence>
<dbReference type="SMART" id="SM00388">
    <property type="entry name" value="HisKA"/>
    <property type="match status" value="1"/>
</dbReference>
<evidence type="ECO:0000256" key="7">
    <source>
        <dbReference type="ARBA" id="ARBA00022692"/>
    </source>
</evidence>
<dbReference type="PROSITE" id="PS50109">
    <property type="entry name" value="HIS_KIN"/>
    <property type="match status" value="1"/>
</dbReference>
<sequence>MDFSQLVDINELRELCLSFTAINGAVTAVLDLEGNVLVATGWQDICTQFHRTNPMTCARCRESDTILADRSNHGEPYNVYQCKNGMVDVAVPITIGGEHVANFFTGQFFLSPPDKDYFIRQAKEFGFDEVAYIGAMERAPVFSAEQVHSMMAFFTRLAKAMGEMGLSRLRLQEANTKLQVNAAIIQSSEDAIFGESLDGIIESWNPGAEKIFGYSSSEAIGKPLNILVPPDRAVSEVEIVSKIFHGERVSHFETIRRRKDGKSVNLSISISPILDGAGKVIGASTIARDITARKQAEEELLHYRTHLEEEVAQRTADLEVARREAEAANQAKSDFLANMSHEIRTPMNAILGMLYLALRSDMPPTLHRHLCKIQGAAKSLLVIINDILDLSKVEAGKLEIEAVEFSLDSVLEQLTDAIGVQAEKKNIEFLIRHDDKIPTCLIGDPLRLGQVLLNVCGNAIKFTEAGEVELSLQSVKATETELTLQFCVRDTGIGMTQELQERLFQKFTQADHSSTRRFGGTGLGLMISKHLTELMGGRIWVQNSEPGQGSTVCCTVQLKIERQAARTQVGPLLENIRVLVVDDNEASREILADILRALRIEVGMAANGQAAIEQLEQASAKPFDVVLMDWRMPGMNGDEATRRICAAHSIAHKPKVVMVTAYGREEVLKLAEQAGVDGFLVKPVLPSVLFDTLLTVLGRARVLRTERGITPLRGTPEFAGARLLLVEDNEINREFAVELLCSMQIQVDQAVDGEEAVAKVQARAYDGVLMDIQMPKLDGFEATRAIRRLSVAQDDRFASIPIIAMTAQALTGDRGKSIAAGMNDYLSKPINPELLAGALARWLKIPDERRQVAAKAAAPSPVRPTAALTGTTTEADLLALQSFDAAQGIYRIGGKAQAYRRQLSRFRDNYGDAAGQLQALIAEADLPAAQAYSHVLKGVCGTLSASALFACVTGLDDLLKQGEPPQAEQIESLRQLLRQAMNEIDDLSAAPPPPAPTAPIGRAELLSKLETLGWFLEHDLGAAEELLDELQAASADSGTETALREIAAQADLFAVDEALERIRALCTQLSMPKG</sequence>
<protein>
    <recommendedName>
        <fullName evidence="16">Sensory/regulatory protein RpfC</fullName>
        <ecNumber evidence="3">2.7.13.3</ecNumber>
    </recommendedName>
    <alternativeName>
        <fullName evidence="17">Virulence sensor protein BvgS</fullName>
    </alternativeName>
</protein>
<proteinExistence type="predicted"/>
<feature type="domain" description="PAC" evidence="24">
    <location>
        <begin position="248"/>
        <end position="302"/>
    </location>
</feature>
<dbReference type="PRINTS" id="PR00344">
    <property type="entry name" value="BCTRLSENSOR"/>
</dbReference>
<evidence type="ECO:0000256" key="10">
    <source>
        <dbReference type="ARBA" id="ARBA00022840"/>
    </source>
</evidence>
<dbReference type="Gene3D" id="3.40.50.2300">
    <property type="match status" value="2"/>
</dbReference>
<dbReference type="SUPFAM" id="SSF47384">
    <property type="entry name" value="Homodimeric domain of signal transducing histidine kinase"/>
    <property type="match status" value="1"/>
</dbReference>
<keyword evidence="9 26" id="KW-0418">Kinase</keyword>
<dbReference type="Pfam" id="PF00072">
    <property type="entry name" value="Response_reg"/>
    <property type="match status" value="2"/>
</dbReference>
<evidence type="ECO:0000256" key="18">
    <source>
        <dbReference type="PROSITE-ProRule" id="PRU00110"/>
    </source>
</evidence>
<evidence type="ECO:0000256" key="2">
    <source>
        <dbReference type="ARBA" id="ARBA00004651"/>
    </source>
</evidence>
<dbReference type="SMART" id="SM00448">
    <property type="entry name" value="REC"/>
    <property type="match status" value="2"/>
</dbReference>
<dbReference type="Pfam" id="PF01627">
    <property type="entry name" value="Hpt"/>
    <property type="match status" value="1"/>
</dbReference>
<organism evidence="26 27">
    <name type="scientific">Candidatus Accumulibacter appositus</name>
    <dbReference type="NCBI Taxonomy" id="1454003"/>
    <lineage>
        <taxon>Bacteria</taxon>
        <taxon>Pseudomonadati</taxon>
        <taxon>Pseudomonadota</taxon>
        <taxon>Betaproteobacteria</taxon>
        <taxon>Candidatus Accumulibacter</taxon>
    </lineage>
</organism>
<dbReference type="InterPro" id="IPR013767">
    <property type="entry name" value="PAS_fold"/>
</dbReference>
<evidence type="ECO:0000256" key="19">
    <source>
        <dbReference type="PROSITE-ProRule" id="PRU00169"/>
    </source>
</evidence>
<evidence type="ECO:0000256" key="16">
    <source>
        <dbReference type="ARBA" id="ARBA00068150"/>
    </source>
</evidence>
<dbReference type="InterPro" id="IPR003594">
    <property type="entry name" value="HATPase_dom"/>
</dbReference>
<dbReference type="Pfam" id="PF02518">
    <property type="entry name" value="HATPase_c"/>
    <property type="match status" value="1"/>
</dbReference>
<evidence type="ECO:0000256" key="12">
    <source>
        <dbReference type="ARBA" id="ARBA00023012"/>
    </source>
</evidence>
<dbReference type="Proteomes" id="UP000021816">
    <property type="component" value="Unassembled WGS sequence"/>
</dbReference>
<keyword evidence="7" id="KW-0812">Transmembrane</keyword>
<keyword evidence="13" id="KW-0472">Membrane</keyword>
<keyword evidence="11" id="KW-1133">Transmembrane helix</keyword>
<dbReference type="PATRIC" id="fig|1454003.3.peg.2468"/>
<evidence type="ECO:0000256" key="8">
    <source>
        <dbReference type="ARBA" id="ARBA00022741"/>
    </source>
</evidence>
<dbReference type="Pfam" id="PF10114">
    <property type="entry name" value="PocR"/>
    <property type="match status" value="1"/>
</dbReference>
<feature type="modified residue" description="Phosphohistidine" evidence="18">
    <location>
        <position position="934"/>
    </location>
</feature>
<dbReference type="PROSITE" id="PS50113">
    <property type="entry name" value="PAC"/>
    <property type="match status" value="1"/>
</dbReference>
<feature type="domain" description="PAS" evidence="23">
    <location>
        <begin position="184"/>
        <end position="247"/>
    </location>
</feature>
<evidence type="ECO:0000256" key="3">
    <source>
        <dbReference type="ARBA" id="ARBA00012438"/>
    </source>
</evidence>
<dbReference type="PROSITE" id="PS50112">
    <property type="entry name" value="PAS"/>
    <property type="match status" value="1"/>
</dbReference>
<feature type="domain" description="HPt" evidence="25">
    <location>
        <begin position="895"/>
        <end position="991"/>
    </location>
</feature>
<dbReference type="PANTHER" id="PTHR45339">
    <property type="entry name" value="HYBRID SIGNAL TRANSDUCTION HISTIDINE KINASE J"/>
    <property type="match status" value="1"/>
</dbReference>
<dbReference type="FunFam" id="3.30.565.10:FF:000010">
    <property type="entry name" value="Sensor histidine kinase RcsC"/>
    <property type="match status" value="1"/>
</dbReference>
<evidence type="ECO:0000256" key="6">
    <source>
        <dbReference type="ARBA" id="ARBA00022679"/>
    </source>
</evidence>
<comment type="subcellular location">
    <subcellularLocation>
        <location evidence="2">Cell membrane</location>
        <topology evidence="2">Multi-pass membrane protein</topology>
    </subcellularLocation>
</comment>
<dbReference type="STRING" id="1454003.AW10_02421"/>
<keyword evidence="6 26" id="KW-0808">Transferase</keyword>
<dbReference type="GO" id="GO:0005524">
    <property type="term" value="F:ATP binding"/>
    <property type="evidence" value="ECO:0007669"/>
    <property type="project" value="UniProtKB-KW"/>
</dbReference>
<dbReference type="CDD" id="cd17546">
    <property type="entry name" value="REC_hyHK_CKI1_RcsC-like"/>
    <property type="match status" value="2"/>
</dbReference>
<keyword evidence="10" id="KW-0067">ATP-binding</keyword>
<dbReference type="InterPro" id="IPR001610">
    <property type="entry name" value="PAC"/>
</dbReference>
<dbReference type="GO" id="GO:0000155">
    <property type="term" value="F:phosphorelay sensor kinase activity"/>
    <property type="evidence" value="ECO:0007669"/>
    <property type="project" value="InterPro"/>
</dbReference>
<evidence type="ECO:0000259" key="21">
    <source>
        <dbReference type="PROSITE" id="PS50109"/>
    </source>
</evidence>
<evidence type="ECO:0000256" key="15">
    <source>
        <dbReference type="ARBA" id="ARBA00064003"/>
    </source>
</evidence>
<dbReference type="SUPFAM" id="SSF55785">
    <property type="entry name" value="PYP-like sensor domain (PAS domain)"/>
    <property type="match status" value="1"/>
</dbReference>
<keyword evidence="4" id="KW-1003">Cell membrane</keyword>
<dbReference type="CDD" id="cd00082">
    <property type="entry name" value="HisKA"/>
    <property type="match status" value="1"/>
</dbReference>
<dbReference type="InterPro" id="IPR000014">
    <property type="entry name" value="PAS"/>
</dbReference>
<dbReference type="CDD" id="cd00130">
    <property type="entry name" value="PAS"/>
    <property type="match status" value="1"/>
</dbReference>
<dbReference type="Pfam" id="PF00512">
    <property type="entry name" value="HisKA"/>
    <property type="match status" value="1"/>
</dbReference>
<name>A0A011N9M7_9PROT</name>
<feature type="modified residue" description="4-aspartylphosphate" evidence="19">
    <location>
        <position position="771"/>
    </location>
</feature>
<dbReference type="PANTHER" id="PTHR45339:SF1">
    <property type="entry name" value="HYBRID SIGNAL TRANSDUCTION HISTIDINE KINASE J"/>
    <property type="match status" value="1"/>
</dbReference>
<comment type="catalytic activity">
    <reaction evidence="1">
        <text>ATP + protein L-histidine = ADP + protein N-phospho-L-histidine.</text>
        <dbReference type="EC" id="2.7.13.3"/>
    </reaction>
</comment>
<dbReference type="GO" id="GO:0006355">
    <property type="term" value="P:regulation of DNA-templated transcription"/>
    <property type="evidence" value="ECO:0007669"/>
    <property type="project" value="InterPro"/>
</dbReference>
<accession>A0A011N9M7</accession>
<evidence type="ECO:0000256" key="20">
    <source>
        <dbReference type="SAM" id="Coils"/>
    </source>
</evidence>
<evidence type="ECO:0000256" key="9">
    <source>
        <dbReference type="ARBA" id="ARBA00022777"/>
    </source>
</evidence>
<dbReference type="InterPro" id="IPR011006">
    <property type="entry name" value="CheY-like_superfamily"/>
</dbReference>
<feature type="coiled-coil region" evidence="20">
    <location>
        <begin position="293"/>
        <end position="338"/>
    </location>
</feature>
<feature type="domain" description="Response regulatory" evidence="22">
    <location>
        <begin position="722"/>
        <end position="843"/>
    </location>
</feature>
<dbReference type="EC" id="2.7.13.3" evidence="3"/>
<dbReference type="Gene3D" id="1.20.120.160">
    <property type="entry name" value="HPT domain"/>
    <property type="match status" value="1"/>
</dbReference>
<dbReference type="FunFam" id="1.10.287.130:FF:000002">
    <property type="entry name" value="Two-component osmosensing histidine kinase"/>
    <property type="match status" value="1"/>
</dbReference>
<keyword evidence="8" id="KW-0547">Nucleotide-binding</keyword>
<dbReference type="PROSITE" id="PS50894">
    <property type="entry name" value="HPT"/>
    <property type="match status" value="1"/>
</dbReference>
<dbReference type="InterPro" id="IPR005467">
    <property type="entry name" value="His_kinase_dom"/>
</dbReference>
<reference evidence="26 27" key="1">
    <citation type="submission" date="2014-02" db="EMBL/GenBank/DDBJ databases">
        <title>Expanding our view of genomic diversity in Candidatus Accumulibacter clades.</title>
        <authorList>
            <person name="Skennerton C.T."/>
            <person name="Barr J.J."/>
            <person name="Slater F.R."/>
            <person name="Bond P.L."/>
            <person name="Tyson G.W."/>
        </authorList>
    </citation>
    <scope>NUCLEOTIDE SEQUENCE [LARGE SCALE GENOMIC DNA]</scope>
    <source>
        <strain evidence="27">BA-92</strain>
    </source>
</reference>
<evidence type="ECO:0000256" key="4">
    <source>
        <dbReference type="ARBA" id="ARBA00022475"/>
    </source>
</evidence>
<evidence type="ECO:0000256" key="13">
    <source>
        <dbReference type="ARBA" id="ARBA00023136"/>
    </source>
</evidence>
<gene>
    <name evidence="26" type="primary">barA_3</name>
    <name evidence="26" type="ORF">AW10_02421</name>
</gene>
<feature type="domain" description="Response regulatory" evidence="22">
    <location>
        <begin position="577"/>
        <end position="697"/>
    </location>
</feature>
<dbReference type="SUPFAM" id="SSF52172">
    <property type="entry name" value="CheY-like"/>
    <property type="match status" value="2"/>
</dbReference>
<evidence type="ECO:0000313" key="27">
    <source>
        <dbReference type="Proteomes" id="UP000021816"/>
    </source>
</evidence>
<dbReference type="InterPro" id="IPR036097">
    <property type="entry name" value="HisK_dim/P_sf"/>
</dbReference>
<evidence type="ECO:0000256" key="5">
    <source>
        <dbReference type="ARBA" id="ARBA00022553"/>
    </source>
</evidence>
<evidence type="ECO:0000259" key="25">
    <source>
        <dbReference type="PROSITE" id="PS50894"/>
    </source>
</evidence>
<dbReference type="InterPro" id="IPR036890">
    <property type="entry name" value="HATPase_C_sf"/>
</dbReference>
<keyword evidence="20" id="KW-0175">Coiled coil</keyword>
<dbReference type="SMART" id="SM00086">
    <property type="entry name" value="PAC"/>
    <property type="match status" value="1"/>
</dbReference>
<dbReference type="InterPro" id="IPR001789">
    <property type="entry name" value="Sig_transdc_resp-reg_receiver"/>
</dbReference>
<dbReference type="PROSITE" id="PS50110">
    <property type="entry name" value="RESPONSE_REGULATORY"/>
    <property type="match status" value="2"/>
</dbReference>
<dbReference type="EMBL" id="JEMX01000057">
    <property type="protein sequence ID" value="EXI79323.1"/>
    <property type="molecule type" value="Genomic_DNA"/>
</dbReference>
<dbReference type="GO" id="GO:0005886">
    <property type="term" value="C:plasma membrane"/>
    <property type="evidence" value="ECO:0007669"/>
    <property type="project" value="UniProtKB-SubCell"/>
</dbReference>
<comment type="function">
    <text evidence="14">Member of the two-component regulatory system BvgS/BvgA. Phosphorylates BvgA via a four-step phosphorelay in response to environmental signals.</text>
</comment>
<dbReference type="AlphaFoldDB" id="A0A011N9M7"/>
<evidence type="ECO:0000259" key="24">
    <source>
        <dbReference type="PROSITE" id="PS50113"/>
    </source>
</evidence>
<dbReference type="SMART" id="SM00091">
    <property type="entry name" value="PAS"/>
    <property type="match status" value="1"/>
</dbReference>
<dbReference type="CDD" id="cd16922">
    <property type="entry name" value="HATPase_EvgS-ArcB-TorS-like"/>
    <property type="match status" value="1"/>
</dbReference>
<comment type="caution">
    <text evidence="26">The sequence shown here is derived from an EMBL/GenBank/DDBJ whole genome shotgun (WGS) entry which is preliminary data.</text>
</comment>
<dbReference type="InterPro" id="IPR035965">
    <property type="entry name" value="PAS-like_dom_sf"/>
</dbReference>
<evidence type="ECO:0000256" key="14">
    <source>
        <dbReference type="ARBA" id="ARBA00058004"/>
    </source>
</evidence>
<keyword evidence="12" id="KW-0902">Two-component regulatory system</keyword>
<dbReference type="SMART" id="SM00387">
    <property type="entry name" value="HATPase_c"/>
    <property type="match status" value="1"/>
</dbReference>
<comment type="subunit">
    <text evidence="15">At low DSF concentrations, interacts with RpfF.</text>
</comment>
<dbReference type="InterPro" id="IPR003661">
    <property type="entry name" value="HisK_dim/P_dom"/>
</dbReference>
<dbReference type="InterPro" id="IPR036641">
    <property type="entry name" value="HPT_dom_sf"/>
</dbReference>
<keyword evidence="5 19" id="KW-0597">Phosphoprotein</keyword>
<feature type="domain" description="Histidine kinase" evidence="21">
    <location>
        <begin position="338"/>
        <end position="560"/>
    </location>
</feature>
<dbReference type="Gene3D" id="1.10.287.130">
    <property type="match status" value="1"/>
</dbReference>
<dbReference type="InterPro" id="IPR004358">
    <property type="entry name" value="Sig_transdc_His_kin-like_C"/>
</dbReference>
<evidence type="ECO:0000256" key="17">
    <source>
        <dbReference type="ARBA" id="ARBA00070152"/>
    </source>
</evidence>
<evidence type="ECO:0000313" key="26">
    <source>
        <dbReference type="EMBL" id="EXI79323.1"/>
    </source>
</evidence>
<evidence type="ECO:0000259" key="22">
    <source>
        <dbReference type="PROSITE" id="PS50110"/>
    </source>
</evidence>
<dbReference type="Gene3D" id="3.30.565.10">
    <property type="entry name" value="Histidine kinase-like ATPase, C-terminal domain"/>
    <property type="match status" value="1"/>
</dbReference>
<evidence type="ECO:0000259" key="23">
    <source>
        <dbReference type="PROSITE" id="PS50112"/>
    </source>
</evidence>
<dbReference type="SUPFAM" id="SSF55874">
    <property type="entry name" value="ATPase domain of HSP90 chaperone/DNA topoisomerase II/histidine kinase"/>
    <property type="match status" value="1"/>
</dbReference>
<dbReference type="InterPro" id="IPR018771">
    <property type="entry name" value="PocR_dom"/>
</dbReference>
<dbReference type="SUPFAM" id="SSF47226">
    <property type="entry name" value="Histidine-containing phosphotransfer domain, HPT domain"/>
    <property type="match status" value="1"/>
</dbReference>
<feature type="modified residue" description="4-aspartylphosphate" evidence="19">
    <location>
        <position position="629"/>
    </location>
</feature>
<dbReference type="InterPro" id="IPR008207">
    <property type="entry name" value="Sig_transdc_His_kin_Hpt_dom"/>
</dbReference>
<dbReference type="Pfam" id="PF00989">
    <property type="entry name" value="PAS"/>
    <property type="match status" value="1"/>
</dbReference>
<dbReference type="InterPro" id="IPR000700">
    <property type="entry name" value="PAS-assoc_C"/>
</dbReference>
<dbReference type="Gene3D" id="3.30.450.20">
    <property type="entry name" value="PAS domain"/>
    <property type="match status" value="1"/>
</dbReference>
<dbReference type="NCBIfam" id="TIGR00229">
    <property type="entry name" value="sensory_box"/>
    <property type="match status" value="1"/>
</dbReference>
<evidence type="ECO:0000256" key="1">
    <source>
        <dbReference type="ARBA" id="ARBA00000085"/>
    </source>
</evidence>